<keyword evidence="3" id="KW-0862">Zinc</keyword>
<reference evidence="6" key="1">
    <citation type="submission" date="2023-08" db="EMBL/GenBank/DDBJ databases">
        <title>Pelteobagrus vachellii genome.</title>
        <authorList>
            <person name="Liu H."/>
        </authorList>
    </citation>
    <scope>NUCLEOTIDE SEQUENCE</scope>
    <source>
        <strain evidence="6">PRFRI_2022a</strain>
        <tissue evidence="6">Muscle</tissue>
    </source>
</reference>
<dbReference type="InterPro" id="IPR001870">
    <property type="entry name" value="B30.2/SPRY"/>
</dbReference>
<keyword evidence="2" id="KW-0863">Zinc-finger</keyword>
<dbReference type="InterPro" id="IPR013320">
    <property type="entry name" value="ConA-like_dom_sf"/>
</dbReference>
<comment type="caution">
    <text evidence="6">The sequence shown here is derived from an EMBL/GenBank/DDBJ whole genome shotgun (WGS) entry which is preliminary data.</text>
</comment>
<dbReference type="SMART" id="SM00589">
    <property type="entry name" value="PRY"/>
    <property type="match status" value="1"/>
</dbReference>
<gene>
    <name evidence="6" type="ORF">Q7C36_017736</name>
</gene>
<dbReference type="AlphaFoldDB" id="A0AA88M3S0"/>
<feature type="region of interest" description="Disordered" evidence="4">
    <location>
        <begin position="1"/>
        <end position="40"/>
    </location>
</feature>
<dbReference type="InterPro" id="IPR043136">
    <property type="entry name" value="B30.2/SPRY_sf"/>
</dbReference>
<evidence type="ECO:0000256" key="3">
    <source>
        <dbReference type="ARBA" id="ARBA00022833"/>
    </source>
</evidence>
<protein>
    <recommendedName>
        <fullName evidence="5">B30.2/SPRY domain-containing protein</fullName>
    </recommendedName>
</protein>
<dbReference type="PROSITE" id="PS50188">
    <property type="entry name" value="B302_SPRY"/>
    <property type="match status" value="1"/>
</dbReference>
<dbReference type="Gene3D" id="2.60.120.920">
    <property type="match status" value="1"/>
</dbReference>
<dbReference type="GO" id="GO:0008270">
    <property type="term" value="F:zinc ion binding"/>
    <property type="evidence" value="ECO:0007669"/>
    <property type="project" value="UniProtKB-KW"/>
</dbReference>
<dbReference type="SUPFAM" id="SSF49899">
    <property type="entry name" value="Concanavalin A-like lectins/glucanases"/>
    <property type="match status" value="1"/>
</dbReference>
<dbReference type="EMBL" id="JAVHJS010000018">
    <property type="protein sequence ID" value="KAK2829746.1"/>
    <property type="molecule type" value="Genomic_DNA"/>
</dbReference>
<dbReference type="GO" id="GO:0005737">
    <property type="term" value="C:cytoplasm"/>
    <property type="evidence" value="ECO:0007669"/>
    <property type="project" value="UniProtKB-ARBA"/>
</dbReference>
<dbReference type="InterPro" id="IPR051051">
    <property type="entry name" value="E3_ubiq-ligase_TRIM/RNF"/>
</dbReference>
<name>A0AA88M3S0_TACVA</name>
<evidence type="ECO:0000256" key="1">
    <source>
        <dbReference type="ARBA" id="ARBA00022723"/>
    </source>
</evidence>
<evidence type="ECO:0000313" key="7">
    <source>
        <dbReference type="Proteomes" id="UP001187315"/>
    </source>
</evidence>
<dbReference type="InterPro" id="IPR003879">
    <property type="entry name" value="Butyrophylin_SPRY"/>
</dbReference>
<dbReference type="InterPro" id="IPR003877">
    <property type="entry name" value="SPRY_dom"/>
</dbReference>
<dbReference type="SMART" id="SM00449">
    <property type="entry name" value="SPRY"/>
    <property type="match status" value="1"/>
</dbReference>
<feature type="domain" description="B30.2/SPRY" evidence="5">
    <location>
        <begin position="32"/>
        <end position="226"/>
    </location>
</feature>
<accession>A0AA88M3S0</accession>
<evidence type="ECO:0000256" key="2">
    <source>
        <dbReference type="ARBA" id="ARBA00022771"/>
    </source>
</evidence>
<keyword evidence="1" id="KW-0479">Metal-binding</keyword>
<dbReference type="InterPro" id="IPR006574">
    <property type="entry name" value="PRY"/>
</dbReference>
<evidence type="ECO:0000259" key="5">
    <source>
        <dbReference type="PROSITE" id="PS50188"/>
    </source>
</evidence>
<dbReference type="Pfam" id="PF13765">
    <property type="entry name" value="PRY"/>
    <property type="match status" value="1"/>
</dbReference>
<keyword evidence="7" id="KW-1185">Reference proteome</keyword>
<dbReference type="PANTHER" id="PTHR25465:SF80">
    <property type="entry name" value="TRIPARTITE MOTIF-CONTAINING PROTEIN 16-LIKE"/>
    <property type="match status" value="1"/>
</dbReference>
<dbReference type="PRINTS" id="PR01407">
    <property type="entry name" value="BUTYPHLNCDUF"/>
</dbReference>
<proteinExistence type="predicted"/>
<organism evidence="6 7">
    <name type="scientific">Tachysurus vachellii</name>
    <name type="common">Darkbarbel catfish</name>
    <name type="synonym">Pelteobagrus vachellii</name>
    <dbReference type="NCBI Taxonomy" id="175792"/>
    <lineage>
        <taxon>Eukaryota</taxon>
        <taxon>Metazoa</taxon>
        <taxon>Chordata</taxon>
        <taxon>Craniata</taxon>
        <taxon>Vertebrata</taxon>
        <taxon>Euteleostomi</taxon>
        <taxon>Actinopterygii</taxon>
        <taxon>Neopterygii</taxon>
        <taxon>Teleostei</taxon>
        <taxon>Ostariophysi</taxon>
        <taxon>Siluriformes</taxon>
        <taxon>Bagridae</taxon>
        <taxon>Tachysurus</taxon>
    </lineage>
</organism>
<evidence type="ECO:0000313" key="6">
    <source>
        <dbReference type="EMBL" id="KAK2829746.1"/>
    </source>
</evidence>
<dbReference type="PANTHER" id="PTHR25465">
    <property type="entry name" value="B-BOX DOMAIN CONTAINING"/>
    <property type="match status" value="1"/>
</dbReference>
<dbReference type="Pfam" id="PF00622">
    <property type="entry name" value="SPRY"/>
    <property type="match status" value="1"/>
</dbReference>
<dbReference type="Proteomes" id="UP001187315">
    <property type="component" value="Unassembled WGS sequence"/>
</dbReference>
<evidence type="ECO:0000256" key="4">
    <source>
        <dbReference type="SAM" id="MobiDB-lite"/>
    </source>
</evidence>
<sequence length="226" mass="25238">MSISSNGNMSELKKTGRKGQKAGARTEEPPPYEADVPEPRSRDELLKHWIPLSLDDRTAQKLLWISEGGAKVSRMSEQPCPVLDRPERFEVAPQVVCKEGFLGRRGYYEMEYEGWVVIGVVYASSGRKAKDGACGLGENEASWAVGWGGSYYQAWHNGESTEIHGNRGNTIGVYVDQPAGVVAFYLVEGEPREARLLHRYKTTFNDELLPGVWVGQNSSCWIRNKD</sequence>